<name>A0AAV7SWV3_PLEWA</name>
<feature type="transmembrane region" description="Helical" evidence="6">
    <location>
        <begin position="83"/>
        <end position="103"/>
    </location>
</feature>
<feature type="transmembrane region" description="Helical" evidence="6">
    <location>
        <begin position="7"/>
        <end position="32"/>
    </location>
</feature>
<feature type="transmembrane region" description="Helical" evidence="6">
    <location>
        <begin position="52"/>
        <end position="76"/>
    </location>
</feature>
<evidence type="ECO:0000256" key="4">
    <source>
        <dbReference type="ARBA" id="ARBA00023136"/>
    </source>
</evidence>
<dbReference type="InterPro" id="IPR007237">
    <property type="entry name" value="CD20-like"/>
</dbReference>
<evidence type="ECO:0000256" key="2">
    <source>
        <dbReference type="ARBA" id="ARBA00022692"/>
    </source>
</evidence>
<dbReference type="AlphaFoldDB" id="A0AAV7SWV3"/>
<organism evidence="7 8">
    <name type="scientific">Pleurodeles waltl</name>
    <name type="common">Iberian ribbed newt</name>
    <dbReference type="NCBI Taxonomy" id="8319"/>
    <lineage>
        <taxon>Eukaryota</taxon>
        <taxon>Metazoa</taxon>
        <taxon>Chordata</taxon>
        <taxon>Craniata</taxon>
        <taxon>Vertebrata</taxon>
        <taxon>Euteleostomi</taxon>
        <taxon>Amphibia</taxon>
        <taxon>Batrachia</taxon>
        <taxon>Caudata</taxon>
        <taxon>Salamandroidea</taxon>
        <taxon>Salamandridae</taxon>
        <taxon>Pleurodelinae</taxon>
        <taxon>Pleurodeles</taxon>
    </lineage>
</organism>
<dbReference type="GO" id="GO:0016020">
    <property type="term" value="C:membrane"/>
    <property type="evidence" value="ECO:0007669"/>
    <property type="project" value="UniProtKB-SubCell"/>
</dbReference>
<evidence type="ECO:0000256" key="3">
    <source>
        <dbReference type="ARBA" id="ARBA00022989"/>
    </source>
</evidence>
<sequence>MGLKVSQILAGVVCVIFCWTSPFTYIGIWTGLPFILTGALYIVSETVKHPGWLLASSIMNILSFLLGFAAIILFFFEWRYFNLQLFVVIGVVGGMFCSLQSLLPLQIGHTSQQTLVDKQPLLDPQPPAYGEKPLTLDTD</sequence>
<evidence type="ECO:0000313" key="7">
    <source>
        <dbReference type="EMBL" id="KAJ1168643.1"/>
    </source>
</evidence>
<comment type="subcellular location">
    <subcellularLocation>
        <location evidence="1">Membrane</location>
        <topology evidence="1">Multi-pass membrane protein</topology>
    </subcellularLocation>
</comment>
<keyword evidence="8" id="KW-1185">Reference proteome</keyword>
<evidence type="ECO:0000256" key="6">
    <source>
        <dbReference type="SAM" id="Phobius"/>
    </source>
</evidence>
<dbReference type="Pfam" id="PF04103">
    <property type="entry name" value="CD20"/>
    <property type="match status" value="1"/>
</dbReference>
<reference evidence="7" key="1">
    <citation type="journal article" date="2022" name="bioRxiv">
        <title>Sequencing and chromosome-scale assembly of the giantPleurodeles waltlgenome.</title>
        <authorList>
            <person name="Brown T."/>
            <person name="Elewa A."/>
            <person name="Iarovenko S."/>
            <person name="Subramanian E."/>
            <person name="Araus A.J."/>
            <person name="Petzold A."/>
            <person name="Susuki M."/>
            <person name="Suzuki K.-i.T."/>
            <person name="Hayashi T."/>
            <person name="Toyoda A."/>
            <person name="Oliveira C."/>
            <person name="Osipova E."/>
            <person name="Leigh N.D."/>
            <person name="Simon A."/>
            <person name="Yun M.H."/>
        </authorList>
    </citation>
    <scope>NUCLEOTIDE SEQUENCE</scope>
    <source>
        <strain evidence="7">20211129_DDA</strain>
        <tissue evidence="7">Liver</tissue>
    </source>
</reference>
<evidence type="ECO:0000313" key="8">
    <source>
        <dbReference type="Proteomes" id="UP001066276"/>
    </source>
</evidence>
<protein>
    <submittedName>
        <fullName evidence="7">Uncharacterized protein</fullName>
    </submittedName>
</protein>
<dbReference type="Proteomes" id="UP001066276">
    <property type="component" value="Chromosome 4_1"/>
</dbReference>
<comment type="caution">
    <text evidence="7">The sequence shown here is derived from an EMBL/GenBank/DDBJ whole genome shotgun (WGS) entry which is preliminary data.</text>
</comment>
<dbReference type="EMBL" id="JANPWB010000007">
    <property type="protein sequence ID" value="KAJ1168643.1"/>
    <property type="molecule type" value="Genomic_DNA"/>
</dbReference>
<feature type="region of interest" description="Disordered" evidence="5">
    <location>
        <begin position="119"/>
        <end position="139"/>
    </location>
</feature>
<evidence type="ECO:0000256" key="5">
    <source>
        <dbReference type="SAM" id="MobiDB-lite"/>
    </source>
</evidence>
<accession>A0AAV7SWV3</accession>
<keyword evidence="4 6" id="KW-0472">Membrane</keyword>
<gene>
    <name evidence="7" type="ORF">NDU88_000561</name>
</gene>
<evidence type="ECO:0000256" key="1">
    <source>
        <dbReference type="ARBA" id="ARBA00004141"/>
    </source>
</evidence>
<keyword evidence="2 6" id="KW-0812">Transmembrane</keyword>
<proteinExistence type="predicted"/>
<keyword evidence="3 6" id="KW-1133">Transmembrane helix</keyword>